<evidence type="ECO:0000313" key="2">
    <source>
        <dbReference type="EMBL" id="MBM7809280.1"/>
    </source>
</evidence>
<dbReference type="Proteomes" id="UP001195724">
    <property type="component" value="Unassembled WGS sequence"/>
</dbReference>
<protein>
    <submittedName>
        <fullName evidence="2">Uncharacterized protein</fullName>
    </submittedName>
</protein>
<keyword evidence="1" id="KW-0812">Transmembrane</keyword>
<evidence type="ECO:0000313" key="3">
    <source>
        <dbReference type="Proteomes" id="UP001195724"/>
    </source>
</evidence>
<accession>A0ABS2S003</accession>
<keyword evidence="1" id="KW-0472">Membrane</keyword>
<gene>
    <name evidence="2" type="ORF">JOE68_000145</name>
</gene>
<evidence type="ECO:0000256" key="1">
    <source>
        <dbReference type="SAM" id="Phobius"/>
    </source>
</evidence>
<dbReference type="EMBL" id="JAFBCL010000001">
    <property type="protein sequence ID" value="MBM7809280.1"/>
    <property type="molecule type" value="Genomic_DNA"/>
</dbReference>
<organism evidence="2 3">
    <name type="scientific">Saccharothrix algeriensis</name>
    <dbReference type="NCBI Taxonomy" id="173560"/>
    <lineage>
        <taxon>Bacteria</taxon>
        <taxon>Bacillati</taxon>
        <taxon>Actinomycetota</taxon>
        <taxon>Actinomycetes</taxon>
        <taxon>Pseudonocardiales</taxon>
        <taxon>Pseudonocardiaceae</taxon>
        <taxon>Saccharothrix</taxon>
    </lineage>
</organism>
<proteinExistence type="predicted"/>
<feature type="transmembrane region" description="Helical" evidence="1">
    <location>
        <begin position="42"/>
        <end position="63"/>
    </location>
</feature>
<dbReference type="RefSeq" id="WP_204840404.1">
    <property type="nucleotide sequence ID" value="NZ_JAFBCL010000001.1"/>
</dbReference>
<comment type="caution">
    <text evidence="2">The sequence shown here is derived from an EMBL/GenBank/DDBJ whole genome shotgun (WGS) entry which is preliminary data.</text>
</comment>
<keyword evidence="3" id="KW-1185">Reference proteome</keyword>
<name>A0ABS2S003_9PSEU</name>
<keyword evidence="1" id="KW-1133">Transmembrane helix</keyword>
<reference evidence="2 3" key="1">
    <citation type="submission" date="2021-01" db="EMBL/GenBank/DDBJ databases">
        <title>Sequencing the genomes of 1000 actinobacteria strains.</title>
        <authorList>
            <person name="Klenk H.-P."/>
        </authorList>
    </citation>
    <scope>NUCLEOTIDE SEQUENCE [LARGE SCALE GENOMIC DNA]</scope>
    <source>
        <strain evidence="2 3">DSM 44581</strain>
    </source>
</reference>
<sequence>MRDVEGELRRLGRESEREPPDEVVAAVLARLDGAPRRSRGRFAPLAAAVALVAVVPGALWWAWDDGSTGVADVAATAGAVLTTATSPTSVDHRTPFCTGLSVFTPSSVQRVELWADWEFPTGPAWPEPRAVLFLPAGAGDGTVVATFSADAGAWTVERYPAGSTVATSQDLPAGSGEVPVKGAAGRTASGTMAVRYRVPAGGGATQQGGFDCEGRRLTWTGSSGAVYAITSEALSWNDLQVLAWSLP</sequence>